<dbReference type="GO" id="GO:0005886">
    <property type="term" value="C:plasma membrane"/>
    <property type="evidence" value="ECO:0007669"/>
    <property type="project" value="UniProtKB-SubCell"/>
</dbReference>
<dbReference type="STRING" id="662479.C440_06172"/>
<dbReference type="Proteomes" id="UP000011550">
    <property type="component" value="Unassembled WGS sequence"/>
</dbReference>
<dbReference type="AlphaFoldDB" id="M0IJ08"/>
<dbReference type="OrthoDB" id="86287at2157"/>
<evidence type="ECO:0008006" key="4">
    <source>
        <dbReference type="Google" id="ProtNLM"/>
    </source>
</evidence>
<name>M0IJ08_9EURY</name>
<gene>
    <name evidence="2" type="ORF">C440_06172</name>
</gene>
<sequence>MPGNWQPIARREFRTTVKSRFVWILLIPIVLDGLLNVITSQTAIQHLGNLRYIASFQRGIGIITPIACIILGAKTVGGARGEGYLKYTAIQPVSRIGLLLGKVVGRASGLIVPLSAGVFLGYLHGVVGANAPPLLPTVGFWLASVLYVGTLMLAMVGLSATFKNALAPSGLAFILGGGMFLFYDNLLPILLKSIYGVEEVSSGTSFAVSSVHSSAPLTVSAFLTRLLPTNAYYTLTNWTLGLPNTDSLSIFVIYQLTPQVTALDVVLLENAFESQPVPVYLHPLMSGAVLVFFSTFVFVLGYYTFNNTDFNQ</sequence>
<keyword evidence="1" id="KW-0812">Transmembrane</keyword>
<accession>M0IJ08</accession>
<dbReference type="Pfam" id="PF12679">
    <property type="entry name" value="ABC2_membrane_2"/>
    <property type="match status" value="1"/>
</dbReference>
<reference evidence="2 3" key="1">
    <citation type="journal article" date="2014" name="PLoS Genet.">
        <title>Phylogenetically driven sequencing of extremely halophilic archaea reveals strategies for static and dynamic osmo-response.</title>
        <authorList>
            <person name="Becker E.A."/>
            <person name="Seitzer P.M."/>
            <person name="Tritt A."/>
            <person name="Larsen D."/>
            <person name="Krusor M."/>
            <person name="Yao A.I."/>
            <person name="Wu D."/>
            <person name="Madern D."/>
            <person name="Eisen J.A."/>
            <person name="Darling A.E."/>
            <person name="Facciotti M.T."/>
        </authorList>
    </citation>
    <scope>NUCLEOTIDE SEQUENCE [LARGE SCALE GENOMIC DNA]</scope>
    <source>
        <strain evidence="2 3">ATCC BAA-1512</strain>
    </source>
</reference>
<keyword evidence="3" id="KW-1185">Reference proteome</keyword>
<dbReference type="RefSeq" id="WP_008319293.1">
    <property type="nucleotide sequence ID" value="NZ_AOLN01000010.1"/>
</dbReference>
<evidence type="ECO:0000313" key="2">
    <source>
        <dbReference type="EMBL" id="ELZ95853.1"/>
    </source>
</evidence>
<proteinExistence type="predicted"/>
<feature type="transmembrane region" description="Helical" evidence="1">
    <location>
        <begin position="21"/>
        <end position="39"/>
    </location>
</feature>
<dbReference type="EMBL" id="AOLN01000010">
    <property type="protein sequence ID" value="ELZ95853.1"/>
    <property type="molecule type" value="Genomic_DNA"/>
</dbReference>
<comment type="caution">
    <text evidence="2">The sequence shown here is derived from an EMBL/GenBank/DDBJ whole genome shotgun (WGS) entry which is preliminary data.</text>
</comment>
<feature type="transmembrane region" description="Helical" evidence="1">
    <location>
        <begin position="59"/>
        <end position="77"/>
    </location>
</feature>
<evidence type="ECO:0000256" key="1">
    <source>
        <dbReference type="SAM" id="Phobius"/>
    </source>
</evidence>
<dbReference type="GO" id="GO:0140359">
    <property type="term" value="F:ABC-type transporter activity"/>
    <property type="evidence" value="ECO:0007669"/>
    <property type="project" value="InterPro"/>
</dbReference>
<feature type="transmembrane region" description="Helical" evidence="1">
    <location>
        <begin position="98"/>
        <end position="123"/>
    </location>
</feature>
<keyword evidence="1" id="KW-1133">Transmembrane helix</keyword>
<feature type="transmembrane region" description="Helical" evidence="1">
    <location>
        <begin position="138"/>
        <end position="158"/>
    </location>
</feature>
<evidence type="ECO:0000313" key="3">
    <source>
        <dbReference type="Proteomes" id="UP000011550"/>
    </source>
</evidence>
<keyword evidence="1" id="KW-0472">Membrane</keyword>
<organism evidence="2 3">
    <name type="scientific">Haloferax mucosum ATCC BAA-1512</name>
    <dbReference type="NCBI Taxonomy" id="662479"/>
    <lineage>
        <taxon>Archaea</taxon>
        <taxon>Methanobacteriati</taxon>
        <taxon>Methanobacteriota</taxon>
        <taxon>Stenosarchaea group</taxon>
        <taxon>Halobacteria</taxon>
        <taxon>Halobacteriales</taxon>
        <taxon>Haloferacaceae</taxon>
        <taxon>Haloferax</taxon>
    </lineage>
</organism>
<feature type="transmembrane region" description="Helical" evidence="1">
    <location>
        <begin position="165"/>
        <end position="183"/>
    </location>
</feature>
<feature type="transmembrane region" description="Helical" evidence="1">
    <location>
        <begin position="284"/>
        <end position="305"/>
    </location>
</feature>
<protein>
    <recommendedName>
        <fullName evidence="4">ABC transporter permease</fullName>
    </recommendedName>
</protein>